<gene>
    <name evidence="1" type="ORF">GCM10023231_08580</name>
</gene>
<evidence type="ECO:0000313" key="2">
    <source>
        <dbReference type="Proteomes" id="UP001501411"/>
    </source>
</evidence>
<accession>A0ABP9APD0</accession>
<name>A0ABP9APD0_9SPHI</name>
<dbReference type="EMBL" id="BAABIQ010000005">
    <property type="protein sequence ID" value="GAA4783211.1"/>
    <property type="molecule type" value="Genomic_DNA"/>
</dbReference>
<evidence type="ECO:0000313" key="1">
    <source>
        <dbReference type="EMBL" id="GAA4783211.1"/>
    </source>
</evidence>
<protein>
    <submittedName>
        <fullName evidence="1">Uncharacterized protein</fullName>
    </submittedName>
</protein>
<sequence length="514" mass="57034">MHKSIVHLTNKMMKKFYVRMLYYVLVLLTYSSCEKPIPELPSESAADELQPVTFKLSGFSSTTKPLDLSASTILSKKEASLANLASLQGISPSASEQYLYFWSFNDENLIPDLAVYTDLATLTFTATNTEPAFTTGYGLSPYPAGKCLSLKGAKTILIKMPLADVEQLTTFAFDAGSSDTGPKNFKLSYSTDNGEHFTSLSDDNPMPIDRNRYSFDLSMINSNFYTADFLIKIEPFEGDRGDGKPYNEATGTVKIDNVRLSGIYNTPSTGNPQGISDLHYYIFNAEDHLLAAQGITPFDASNTNSELTIKLPPGSYYANLFSNVSSKELLLPSTVEQASSLYLANAFENAQALIFGANIPTFQVEHPMESEVILKRYFSQIKFEFTDKDDLSFIHKLIIKPLHTSFVYRPFGSDPTSPIVDESVITLFPTFQTNDNSIAFNQFMGDLSEPVTISYTVQVYDAADELIRTFDVSSAIKNNIQLTFTGDLLSGVDKPSAFQVNWNEEWDGSLNTPF</sequence>
<organism evidence="1 2">
    <name type="scientific">Olivibacter ginsenosidimutans</name>
    <dbReference type="NCBI Taxonomy" id="1176537"/>
    <lineage>
        <taxon>Bacteria</taxon>
        <taxon>Pseudomonadati</taxon>
        <taxon>Bacteroidota</taxon>
        <taxon>Sphingobacteriia</taxon>
        <taxon>Sphingobacteriales</taxon>
        <taxon>Sphingobacteriaceae</taxon>
        <taxon>Olivibacter</taxon>
    </lineage>
</organism>
<proteinExistence type="predicted"/>
<keyword evidence="2" id="KW-1185">Reference proteome</keyword>
<dbReference type="Proteomes" id="UP001501411">
    <property type="component" value="Unassembled WGS sequence"/>
</dbReference>
<reference evidence="2" key="1">
    <citation type="journal article" date="2019" name="Int. J. Syst. Evol. Microbiol.">
        <title>The Global Catalogue of Microorganisms (GCM) 10K type strain sequencing project: providing services to taxonomists for standard genome sequencing and annotation.</title>
        <authorList>
            <consortium name="The Broad Institute Genomics Platform"/>
            <consortium name="The Broad Institute Genome Sequencing Center for Infectious Disease"/>
            <person name="Wu L."/>
            <person name="Ma J."/>
        </authorList>
    </citation>
    <scope>NUCLEOTIDE SEQUENCE [LARGE SCALE GENOMIC DNA]</scope>
    <source>
        <strain evidence="2">JCM 18200</strain>
    </source>
</reference>
<comment type="caution">
    <text evidence="1">The sequence shown here is derived from an EMBL/GenBank/DDBJ whole genome shotgun (WGS) entry which is preliminary data.</text>
</comment>